<dbReference type="InterPro" id="IPR012677">
    <property type="entry name" value="Nucleotide-bd_a/b_plait_sf"/>
</dbReference>
<evidence type="ECO:0000256" key="3">
    <source>
        <dbReference type="SAM" id="MobiDB-lite"/>
    </source>
</evidence>
<dbReference type="InterPro" id="IPR000504">
    <property type="entry name" value="RRM_dom"/>
</dbReference>
<dbReference type="Gene3D" id="3.30.70.330">
    <property type="match status" value="1"/>
</dbReference>
<organism evidence="6 7">
    <name type="scientific">Ambrosia artemisiifolia</name>
    <name type="common">Common ragweed</name>
    <dbReference type="NCBI Taxonomy" id="4212"/>
    <lineage>
        <taxon>Eukaryota</taxon>
        <taxon>Viridiplantae</taxon>
        <taxon>Streptophyta</taxon>
        <taxon>Embryophyta</taxon>
        <taxon>Tracheophyta</taxon>
        <taxon>Spermatophyta</taxon>
        <taxon>Magnoliopsida</taxon>
        <taxon>eudicotyledons</taxon>
        <taxon>Gunneridae</taxon>
        <taxon>Pentapetalae</taxon>
        <taxon>asterids</taxon>
        <taxon>campanulids</taxon>
        <taxon>Asterales</taxon>
        <taxon>Asteraceae</taxon>
        <taxon>Asteroideae</taxon>
        <taxon>Heliantheae alliance</taxon>
        <taxon>Heliantheae</taxon>
        <taxon>Ambrosia</taxon>
    </lineage>
</organism>
<keyword evidence="1" id="KW-0863">Zinc-finger</keyword>
<dbReference type="Pfam" id="PF14570">
    <property type="entry name" value="zf-RING_4"/>
    <property type="match status" value="1"/>
</dbReference>
<dbReference type="InterPro" id="IPR039780">
    <property type="entry name" value="Mot2"/>
</dbReference>
<protein>
    <submittedName>
        <fullName evidence="6">Uncharacterized protein</fullName>
    </submittedName>
</protein>
<dbReference type="AlphaFoldDB" id="A0AAD5G176"/>
<dbReference type="PROSITE" id="PS50089">
    <property type="entry name" value="ZF_RING_2"/>
    <property type="match status" value="1"/>
</dbReference>
<reference evidence="6" key="1">
    <citation type="submission" date="2022-06" db="EMBL/GenBank/DDBJ databases">
        <title>Uncovering the hologenomic basis of an extraordinary plant invasion.</title>
        <authorList>
            <person name="Bieker V.C."/>
            <person name="Martin M.D."/>
            <person name="Gilbert T."/>
            <person name="Hodgins K."/>
            <person name="Battlay P."/>
            <person name="Petersen B."/>
            <person name="Wilson J."/>
        </authorList>
    </citation>
    <scope>NUCLEOTIDE SEQUENCE</scope>
    <source>
        <strain evidence="6">AA19_3_7</strain>
        <tissue evidence="6">Leaf</tissue>
    </source>
</reference>
<dbReference type="InterPro" id="IPR013083">
    <property type="entry name" value="Znf_RING/FYVE/PHD"/>
</dbReference>
<dbReference type="GO" id="GO:0016567">
    <property type="term" value="P:protein ubiquitination"/>
    <property type="evidence" value="ECO:0007669"/>
    <property type="project" value="TreeGrafter"/>
</dbReference>
<dbReference type="PANTHER" id="PTHR12603:SF10">
    <property type="entry name" value="TRANSCRIPTION FACTOR C2H2 FAMILY"/>
    <property type="match status" value="1"/>
</dbReference>
<evidence type="ECO:0000259" key="4">
    <source>
        <dbReference type="PROSITE" id="PS50089"/>
    </source>
</evidence>
<dbReference type="SUPFAM" id="SSF54928">
    <property type="entry name" value="RNA-binding domain, RBD"/>
    <property type="match status" value="1"/>
</dbReference>
<dbReference type="InterPro" id="IPR034261">
    <property type="entry name" value="CNOT4_RRM"/>
</dbReference>
<evidence type="ECO:0000313" key="7">
    <source>
        <dbReference type="Proteomes" id="UP001206925"/>
    </source>
</evidence>
<dbReference type="Pfam" id="PF00076">
    <property type="entry name" value="RRM_1"/>
    <property type="match status" value="1"/>
</dbReference>
<dbReference type="SUPFAM" id="SSF57850">
    <property type="entry name" value="RING/U-box"/>
    <property type="match status" value="1"/>
</dbReference>
<dbReference type="InterPro" id="IPR003954">
    <property type="entry name" value="RRM_euk-type"/>
</dbReference>
<keyword evidence="2" id="KW-0694">RNA-binding</keyword>
<dbReference type="SMART" id="SM00361">
    <property type="entry name" value="RRM_1"/>
    <property type="match status" value="1"/>
</dbReference>
<evidence type="ECO:0000256" key="2">
    <source>
        <dbReference type="PROSITE-ProRule" id="PRU00176"/>
    </source>
</evidence>
<dbReference type="GO" id="GO:0004842">
    <property type="term" value="F:ubiquitin-protein transferase activity"/>
    <property type="evidence" value="ECO:0007669"/>
    <property type="project" value="InterPro"/>
</dbReference>
<dbReference type="EMBL" id="JAMZMK010012151">
    <property type="protein sequence ID" value="KAI7724824.1"/>
    <property type="molecule type" value="Genomic_DNA"/>
</dbReference>
<dbReference type="InterPro" id="IPR039515">
    <property type="entry name" value="NOT4_mRING-HC-C4C4"/>
</dbReference>
<keyword evidence="1" id="KW-0862">Zinc</keyword>
<dbReference type="GO" id="GO:0008270">
    <property type="term" value="F:zinc ion binding"/>
    <property type="evidence" value="ECO:0007669"/>
    <property type="project" value="UniProtKB-KW"/>
</dbReference>
<evidence type="ECO:0000313" key="6">
    <source>
        <dbReference type="EMBL" id="KAI7724824.1"/>
    </source>
</evidence>
<dbReference type="InterPro" id="IPR001841">
    <property type="entry name" value="Znf_RING"/>
</dbReference>
<name>A0AAD5G176_AMBAR</name>
<dbReference type="FunFam" id="3.30.70.330:FF:000161">
    <property type="entry name" value="RNA binding (RRM/RBD/RNP motifs) family protein"/>
    <property type="match status" value="1"/>
</dbReference>
<dbReference type="CDD" id="cd16618">
    <property type="entry name" value="mRING-HC-C4C4_CNOT4"/>
    <property type="match status" value="1"/>
</dbReference>
<comment type="caution">
    <text evidence="6">The sequence shown here is derived from an EMBL/GenBank/DDBJ whole genome shotgun (WGS) entry which is preliminary data.</text>
</comment>
<dbReference type="Proteomes" id="UP001206925">
    <property type="component" value="Unassembled WGS sequence"/>
</dbReference>
<feature type="region of interest" description="Disordered" evidence="3">
    <location>
        <begin position="657"/>
        <end position="676"/>
    </location>
</feature>
<dbReference type="GO" id="GO:0030014">
    <property type="term" value="C:CCR4-NOT complex"/>
    <property type="evidence" value="ECO:0007669"/>
    <property type="project" value="InterPro"/>
</dbReference>
<sequence>MMVVMLFSRGGRLESGKESGCRYLGVRGVVPKCKMAEITLYLTDLVNEGNPLDSTVTQVFSEFPAHPPVESVESVEDVDVDLDLSIVANQDEEIVDAIPEALSGNDSNFHIGVRRLEEIQATVVVGSLLGVDLANHEKLRDWGAGKARCIKRSHGINFVAIQETKMVDMGGFDCSIKTLVWSSSALLANRVGYFAFGTGVFVFSSATKERNLLVVRGSLKGSGEIVRSTSCMIISGVPLRQFFKGEAKNGTEFLFWSDACVVDRLMADGRVWCWNSSPGSAAELAEFNFLESILESVNLSNQPNRWKWEGAGSSEFSAGAVKKFMCSESDYNNRGRMTSEEEKKCPLCAEEMDWTDQQLNPCKCGYEVCVWCWHHIMDMAEKDATEGRCPACRTPYDKDRVVGLEANFQRVVGNSSSQKQKALKGKSKTNEARKDLSSVRVIQRKMAYIIGLPIDLADEDLLQRKNYFGKYGKVTKVSLSRTAGGALQQFVNDTCSVYITYSKEEEAVTCIQSVHGYVLDGRPLKASFGTAKYCHAWLRNTPCNNPTCLYLHTIGAEEDSFGKDEAAAVHTRNRVQEIVGSTKYVHRRSGSTLPPPIVEQFSNNALAEDPVYKDGMNDAGYAPVASGDHLPIKSSKQATTFVDMVCSDSKHVEVESSDSVQFNSSNPSQFVNSPTFDDTKSKDSFIPSYTADTTKNYSDPWYETENPNEISADHYVVNSYADEEDNIPPAQYTDSALNDGYNENKFQSLAKSDKIYRGANSFSNEEIVEHLRRLDHDTHTPLVDDDEDCSALESSIISNILSIDLDGDDSPYPQTVAGLLQPKDPRSWNFQNNDQSIFSFANEHPFSGQQSDLSPSTIASRVQNSTPPGFSATIKPPPGFPACMRTDQAVAAGSGNYLRTGPNALYGSPLLGNLSNINDDVGNLSTNILNNSWTSSFPSRCSSSFDDTKPWLFMQQQSGPQFSQPTMLQQQQQHTTPQFPSQVDLYSGFTSGLADIHRQSYNPSMFTQQPKFEGGGYQQQHNQLQEVQVQQQGTRGEVQKYGFDSLLSGYGDYMFQTPTSGDVYTSRVFGM</sequence>
<keyword evidence="1" id="KW-0479">Metal-binding</keyword>
<gene>
    <name evidence="6" type="ORF">M8C21_011116</name>
</gene>
<dbReference type="InterPro" id="IPR035979">
    <property type="entry name" value="RBD_domain_sf"/>
</dbReference>
<dbReference type="GO" id="GO:0003723">
    <property type="term" value="F:RNA binding"/>
    <property type="evidence" value="ECO:0007669"/>
    <property type="project" value="UniProtKB-UniRule"/>
</dbReference>
<proteinExistence type="predicted"/>
<evidence type="ECO:0000259" key="5">
    <source>
        <dbReference type="PROSITE" id="PS50102"/>
    </source>
</evidence>
<keyword evidence="7" id="KW-1185">Reference proteome</keyword>
<feature type="domain" description="RING-type" evidence="4">
    <location>
        <begin position="345"/>
        <end position="393"/>
    </location>
</feature>
<dbReference type="PROSITE" id="PS50102">
    <property type="entry name" value="RRM"/>
    <property type="match status" value="1"/>
</dbReference>
<dbReference type="PANTHER" id="PTHR12603">
    <property type="entry name" value="CCR4-NOT TRANSCRIPTION COMPLEX RELATED"/>
    <property type="match status" value="1"/>
</dbReference>
<feature type="domain" description="RRM" evidence="5">
    <location>
        <begin position="445"/>
        <end position="531"/>
    </location>
</feature>
<dbReference type="CDD" id="cd12438">
    <property type="entry name" value="RRM_CNOT4"/>
    <property type="match status" value="1"/>
</dbReference>
<accession>A0AAD5G176</accession>
<evidence type="ECO:0000256" key="1">
    <source>
        <dbReference type="PROSITE-ProRule" id="PRU00175"/>
    </source>
</evidence>
<dbReference type="Gene3D" id="3.30.40.10">
    <property type="entry name" value="Zinc/RING finger domain, C3HC4 (zinc finger)"/>
    <property type="match status" value="1"/>
</dbReference>